<evidence type="ECO:0000313" key="3">
    <source>
        <dbReference type="Proteomes" id="UP000254808"/>
    </source>
</evidence>
<protein>
    <recommendedName>
        <fullName evidence="1">DUF4440 domain-containing protein</fullName>
    </recommendedName>
</protein>
<evidence type="ECO:0000259" key="1">
    <source>
        <dbReference type="Pfam" id="PF14534"/>
    </source>
</evidence>
<evidence type="ECO:0000313" key="2">
    <source>
        <dbReference type="EMBL" id="AXJ00933.1"/>
    </source>
</evidence>
<dbReference type="InterPro" id="IPR027843">
    <property type="entry name" value="DUF4440"/>
</dbReference>
<proteinExistence type="predicted"/>
<dbReference type="InterPro" id="IPR032710">
    <property type="entry name" value="NTF2-like_dom_sf"/>
</dbReference>
<gene>
    <name evidence="2" type="ORF">CYPRO_1682</name>
</gene>
<organism evidence="2 3">
    <name type="scientific">Cyclonatronum proteinivorum</name>
    <dbReference type="NCBI Taxonomy" id="1457365"/>
    <lineage>
        <taxon>Bacteria</taxon>
        <taxon>Pseudomonadati</taxon>
        <taxon>Balneolota</taxon>
        <taxon>Balneolia</taxon>
        <taxon>Balneolales</taxon>
        <taxon>Cyclonatronaceae</taxon>
        <taxon>Cyclonatronum</taxon>
    </lineage>
</organism>
<dbReference type="Gene3D" id="3.10.450.50">
    <property type="match status" value="1"/>
</dbReference>
<keyword evidence="3" id="KW-1185">Reference proteome</keyword>
<dbReference type="AlphaFoldDB" id="A0A345UKD1"/>
<dbReference type="OrthoDB" id="1445948at2"/>
<reference evidence="2 3" key="1">
    <citation type="submission" date="2018-03" db="EMBL/GenBank/DDBJ databases">
        <title>Phenotypic and genomic properties of Cyclonatronum proteinivorum gen. nov., sp. nov., a haloalkaliphilic bacteroidete from soda lakes possessing Na+-translocating rhodopsin.</title>
        <authorList>
            <person name="Toshchakov S.V."/>
            <person name="Korzhenkov A."/>
            <person name="Samarov N.I."/>
            <person name="Kublanov I.V."/>
            <person name="Muntyan M.S."/>
            <person name="Sorokin D.Y."/>
        </authorList>
    </citation>
    <scope>NUCLEOTIDE SEQUENCE [LARGE SCALE GENOMIC DNA]</scope>
    <source>
        <strain evidence="2 3">Omega</strain>
    </source>
</reference>
<dbReference type="KEGG" id="cprv:CYPRO_1682"/>
<dbReference type="RefSeq" id="WP_114984180.1">
    <property type="nucleotide sequence ID" value="NZ_CP027806.1"/>
</dbReference>
<accession>A0A345UKD1</accession>
<dbReference type="EMBL" id="CP027806">
    <property type="protein sequence ID" value="AXJ00933.1"/>
    <property type="molecule type" value="Genomic_DNA"/>
</dbReference>
<sequence>MRSLTAVLFPLALLLSLNKTDSIQAQPISDSDAASAEIASLLDQFLEGAARSDAEIHDRFWHESLIYTSSAGIRFGKADLMSGLNPLPSDTEPELFYHAEEVHIRFVENLAVLHFTLVATDGETESRFLNSGILMQEEGQWQVISWQATVKASEP</sequence>
<dbReference type="Proteomes" id="UP000254808">
    <property type="component" value="Chromosome"/>
</dbReference>
<dbReference type="SUPFAM" id="SSF54427">
    <property type="entry name" value="NTF2-like"/>
    <property type="match status" value="1"/>
</dbReference>
<feature type="domain" description="DUF4440" evidence="1">
    <location>
        <begin position="38"/>
        <end position="143"/>
    </location>
</feature>
<name>A0A345UKD1_9BACT</name>
<dbReference type="Pfam" id="PF14534">
    <property type="entry name" value="DUF4440"/>
    <property type="match status" value="1"/>
</dbReference>